<dbReference type="EMBL" id="CP018799">
    <property type="protein sequence ID" value="ATX80297.1"/>
    <property type="molecule type" value="Genomic_DNA"/>
</dbReference>
<proteinExistence type="inferred from homology"/>
<dbReference type="InterPro" id="IPR003439">
    <property type="entry name" value="ABC_transporter-like_ATP-bd"/>
</dbReference>
<dbReference type="CDD" id="cd03220">
    <property type="entry name" value="ABC_KpsT_Wzt"/>
    <property type="match status" value="1"/>
</dbReference>
<evidence type="ECO:0000256" key="1">
    <source>
        <dbReference type="ARBA" id="ARBA00005417"/>
    </source>
</evidence>
<accession>A0A2K8KZ84</accession>
<evidence type="ECO:0000256" key="2">
    <source>
        <dbReference type="ARBA" id="ARBA00022448"/>
    </source>
</evidence>
<keyword evidence="7" id="KW-1185">Reference proteome</keyword>
<dbReference type="InterPro" id="IPR015860">
    <property type="entry name" value="ABC_transpr_TagH-like"/>
</dbReference>
<dbReference type="KEGG" id="maes:Ga0123461_1885"/>
<dbReference type="Proteomes" id="UP000231701">
    <property type="component" value="Chromosome"/>
</dbReference>
<dbReference type="PROSITE" id="PS00211">
    <property type="entry name" value="ABC_TRANSPORTER_1"/>
    <property type="match status" value="1"/>
</dbReference>
<dbReference type="PROSITE" id="PS50893">
    <property type="entry name" value="ABC_TRANSPORTER_2"/>
    <property type="match status" value="1"/>
</dbReference>
<dbReference type="SMART" id="SM00382">
    <property type="entry name" value="AAA"/>
    <property type="match status" value="1"/>
</dbReference>
<evidence type="ECO:0000256" key="3">
    <source>
        <dbReference type="ARBA" id="ARBA00022741"/>
    </source>
</evidence>
<dbReference type="PANTHER" id="PTHR46743">
    <property type="entry name" value="TEICHOIC ACIDS EXPORT ATP-BINDING PROTEIN TAGH"/>
    <property type="match status" value="1"/>
</dbReference>
<keyword evidence="4 6" id="KW-0067">ATP-binding</keyword>
<dbReference type="PANTHER" id="PTHR46743:SF2">
    <property type="entry name" value="TEICHOIC ACIDS EXPORT ATP-BINDING PROTEIN TAGH"/>
    <property type="match status" value="1"/>
</dbReference>
<feature type="domain" description="ABC transporter" evidence="5">
    <location>
        <begin position="34"/>
        <end position="258"/>
    </location>
</feature>
<gene>
    <name evidence="6" type="ORF">Ga0123461_1885</name>
</gene>
<reference evidence="6 7" key="1">
    <citation type="submission" date="2016-12" db="EMBL/GenBank/DDBJ databases">
        <title>Isolation and genomic insights into novel planktonic Zetaproteobacteria from stratified waters of the Chesapeake Bay.</title>
        <authorList>
            <person name="McAllister S.M."/>
            <person name="Kato S."/>
            <person name="Chan C.S."/>
            <person name="Chiu B.K."/>
            <person name="Field E.K."/>
        </authorList>
    </citation>
    <scope>NUCLEOTIDE SEQUENCE [LARGE SCALE GENOMIC DNA]</scope>
    <source>
        <strain evidence="6 7">CP-5</strain>
    </source>
</reference>
<evidence type="ECO:0000313" key="6">
    <source>
        <dbReference type="EMBL" id="ATX80297.1"/>
    </source>
</evidence>
<evidence type="ECO:0000313" key="7">
    <source>
        <dbReference type="Proteomes" id="UP000231701"/>
    </source>
</evidence>
<dbReference type="AlphaFoldDB" id="A0A2K8KZ84"/>
<dbReference type="GO" id="GO:0140359">
    <property type="term" value="F:ABC-type transporter activity"/>
    <property type="evidence" value="ECO:0007669"/>
    <property type="project" value="InterPro"/>
</dbReference>
<organism evidence="6 7">
    <name type="scientific">Mariprofundus aestuarium</name>
    <dbReference type="NCBI Taxonomy" id="1921086"/>
    <lineage>
        <taxon>Bacteria</taxon>
        <taxon>Pseudomonadati</taxon>
        <taxon>Pseudomonadota</taxon>
        <taxon>Candidatius Mariprofundia</taxon>
        <taxon>Mariprofundales</taxon>
        <taxon>Mariprofundaceae</taxon>
        <taxon>Mariprofundus</taxon>
    </lineage>
</organism>
<evidence type="ECO:0000256" key="4">
    <source>
        <dbReference type="ARBA" id="ARBA00022840"/>
    </source>
</evidence>
<name>A0A2K8KZ84_MARES</name>
<protein>
    <submittedName>
        <fullName evidence="6">Lipopolysaccharide transport system ATP-binding protein</fullName>
    </submittedName>
</protein>
<dbReference type="InterPro" id="IPR003593">
    <property type="entry name" value="AAA+_ATPase"/>
</dbReference>
<dbReference type="Gene3D" id="3.40.50.300">
    <property type="entry name" value="P-loop containing nucleotide triphosphate hydrolases"/>
    <property type="match status" value="1"/>
</dbReference>
<dbReference type="GO" id="GO:0005524">
    <property type="term" value="F:ATP binding"/>
    <property type="evidence" value="ECO:0007669"/>
    <property type="project" value="UniProtKB-KW"/>
</dbReference>
<sequence length="258" mass="27995">MSNGGECWSTMSNDALILINELEVAFPQPSGLGKVLRGLFHRGTQSQGVKKMRALKGVDLEFSSGERVGIVGHNGAGKSTLLKCMAGIYPPTKGRVEIIGSLIPLLELGAGFSMSMTVQDNIYLNGAILGLAKSEMKEMERDILDFSGLDDYKEHQLIHLSSGMRSRLGFSIASFLAPDILLLDEVFATGDASFVNKAKERMNKMIDRCEILVIVSHQESIIRDVCSRTIVLDHGTVKFDGDTDAALSEYQAIVKGAV</sequence>
<dbReference type="InterPro" id="IPR017871">
    <property type="entry name" value="ABC_transporter-like_CS"/>
</dbReference>
<keyword evidence="3" id="KW-0547">Nucleotide-binding</keyword>
<comment type="similarity">
    <text evidence="1">Belongs to the ABC transporter superfamily.</text>
</comment>
<dbReference type="GO" id="GO:0016887">
    <property type="term" value="F:ATP hydrolysis activity"/>
    <property type="evidence" value="ECO:0007669"/>
    <property type="project" value="InterPro"/>
</dbReference>
<keyword evidence="2" id="KW-0813">Transport</keyword>
<dbReference type="InterPro" id="IPR027417">
    <property type="entry name" value="P-loop_NTPase"/>
</dbReference>
<evidence type="ECO:0000259" key="5">
    <source>
        <dbReference type="PROSITE" id="PS50893"/>
    </source>
</evidence>
<dbReference type="SUPFAM" id="SSF52540">
    <property type="entry name" value="P-loop containing nucleoside triphosphate hydrolases"/>
    <property type="match status" value="1"/>
</dbReference>
<dbReference type="GO" id="GO:0016020">
    <property type="term" value="C:membrane"/>
    <property type="evidence" value="ECO:0007669"/>
    <property type="project" value="InterPro"/>
</dbReference>
<dbReference type="InterPro" id="IPR050683">
    <property type="entry name" value="Bact_Polysacc_Export_ATP-bd"/>
</dbReference>
<dbReference type="Pfam" id="PF00005">
    <property type="entry name" value="ABC_tran"/>
    <property type="match status" value="1"/>
</dbReference>